<evidence type="ECO:0000313" key="2">
    <source>
        <dbReference type="Proteomes" id="UP000028640"/>
    </source>
</evidence>
<dbReference type="NCBIfam" id="TIGR03292">
    <property type="entry name" value="PhnH_redo"/>
    <property type="match status" value="1"/>
</dbReference>
<comment type="caution">
    <text evidence="1">The sequence shown here is derived from an EMBL/GenBank/DDBJ whole genome shotgun (WGS) entry which is preliminary data.</text>
</comment>
<dbReference type="SUPFAM" id="SSF159709">
    <property type="entry name" value="PhnH-like"/>
    <property type="match status" value="1"/>
</dbReference>
<dbReference type="EMBL" id="JMPJ01000071">
    <property type="protein sequence ID" value="KFC78045.1"/>
    <property type="molecule type" value="Genomic_DNA"/>
</dbReference>
<dbReference type="Gene3D" id="3.40.50.11310">
    <property type="entry name" value="Bacterial phosphonate metabolism protein PhnH"/>
    <property type="match status" value="1"/>
</dbReference>
<evidence type="ECO:0000313" key="1">
    <source>
        <dbReference type="EMBL" id="KFC78045.1"/>
    </source>
</evidence>
<dbReference type="InterPro" id="IPR008772">
    <property type="entry name" value="Phosphonate_metab_PhnH"/>
</dbReference>
<dbReference type="Proteomes" id="UP000028640">
    <property type="component" value="Unassembled WGS sequence"/>
</dbReference>
<dbReference type="AlphaFoldDB" id="A0A085G2V0"/>
<accession>A0A085G2V0</accession>
<dbReference type="PIRSF" id="PIRSF020680">
    <property type="entry name" value="PhnH"/>
    <property type="match status" value="1"/>
</dbReference>
<dbReference type="GeneID" id="78381188"/>
<dbReference type="GO" id="GO:0019634">
    <property type="term" value="P:organic phosphonate metabolic process"/>
    <property type="evidence" value="ECO:0007669"/>
    <property type="project" value="InterPro"/>
</dbReference>
<dbReference type="OrthoDB" id="9814509at2"/>
<proteinExistence type="predicted"/>
<protein>
    <submittedName>
        <fullName evidence="1">PhnH family protein</fullName>
    </submittedName>
</protein>
<dbReference type="eggNOG" id="COG3625">
    <property type="taxonomic scope" value="Bacteria"/>
</dbReference>
<sequence length="193" mass="20607">MSLVASFQNPVADAQFSFRRILKALSEPGTCVELPAVPGFGALGSASACVLLTLIDQDTPLWISAALNDDILRKNLRFHTGAVLTEEPSSVSFALADPALDSATLLAFPCGDEMSPELATSVIVQLEGLSGGPALRLTGPGIESERVITPQLPDAVRQYLLNRPHRFPLGLDFMFTCGDELIAVPRTTRVEVC</sequence>
<reference evidence="1 2" key="1">
    <citation type="submission" date="2014-05" db="EMBL/GenBank/DDBJ databases">
        <title>ATOL: Assembling a taxonomically balanced genome-scale reconstruction of the evolutionary history of the Enterobacteriaceae.</title>
        <authorList>
            <person name="Plunkett G.III."/>
            <person name="Neeno-Eckwall E.C."/>
            <person name="Glasner J.D."/>
            <person name="Perna N.T."/>
        </authorList>
    </citation>
    <scope>NUCLEOTIDE SEQUENCE [LARGE SCALE GENOMIC DNA]</scope>
    <source>
        <strain evidence="1 2">ATCC 33852</strain>
    </source>
</reference>
<keyword evidence="2" id="KW-1185">Reference proteome</keyword>
<dbReference type="STRING" id="910964.GEAM_4073"/>
<dbReference type="Pfam" id="PF05845">
    <property type="entry name" value="PhnH"/>
    <property type="match status" value="1"/>
</dbReference>
<name>A0A085G2V0_EWIA3</name>
<dbReference type="InterPro" id="IPR038058">
    <property type="entry name" value="PhnH-like_sp"/>
</dbReference>
<organism evidence="1 2">
    <name type="scientific">Ewingella americana (strain ATCC 33852 / DSM 4580 / CCUG 14506 / JCM 5911 / LMG 7869 / NCTC 12157 / CDC 1468-78)</name>
    <dbReference type="NCBI Taxonomy" id="910964"/>
    <lineage>
        <taxon>Bacteria</taxon>
        <taxon>Pseudomonadati</taxon>
        <taxon>Pseudomonadota</taxon>
        <taxon>Gammaproteobacteria</taxon>
        <taxon>Enterobacterales</taxon>
        <taxon>Yersiniaceae</taxon>
        <taxon>Ewingella</taxon>
    </lineage>
</organism>
<dbReference type="RefSeq" id="WP_034795345.1">
    <property type="nucleotide sequence ID" value="NZ_JMPJ01000071.1"/>
</dbReference>
<gene>
    <name evidence="1" type="ORF">GEAM_4073</name>
</gene>